<evidence type="ECO:0000256" key="6">
    <source>
        <dbReference type="ARBA" id="ARBA00023175"/>
    </source>
</evidence>
<evidence type="ECO:0000256" key="1">
    <source>
        <dbReference type="ARBA" id="ARBA00004657"/>
    </source>
</evidence>
<sequence>MLPSLSDSPLHRRTHTQSMESMAATLEAESKAKGDAQRLKKKLEGEVNELEVALDNATRTSQDALKTIKKLQQQIKDMQAMLDDETRAREDLRDQYQLTERRCVMLLSQVEETQTLQEQTDRARKAAENEVADLSDRVSELTANNNTLASQRRKAEQELQTAQAELEDAINEARNNEEKAKKAITDSTRLADELRSEQEHIVHIEKIRELEHEVENEQRRRTDSEKLMRKHERRIKEITFSADEDRKTHDDLRDSVEKLNAKVKQLKRMLEEAEEQANANLAKFKRCQTDLEDAEERVEIAESALNKLRTKNRSSISTTRVTTVYVESDLDSDDEYDFEELGY</sequence>
<proteinExistence type="predicted"/>
<feature type="coiled-coil region" evidence="8">
    <location>
        <begin position="26"/>
        <end position="311"/>
    </location>
</feature>
<gene>
    <name evidence="10" type="ORF">HOLleu_17572</name>
</gene>
<evidence type="ECO:0000256" key="4">
    <source>
        <dbReference type="ARBA" id="ARBA00023054"/>
    </source>
</evidence>
<evidence type="ECO:0000256" key="8">
    <source>
        <dbReference type="SAM" id="Coils"/>
    </source>
</evidence>
<keyword evidence="3" id="KW-0963">Cytoplasm</keyword>
<keyword evidence="2" id="KW-0787">Thick filament</keyword>
<evidence type="ECO:0000256" key="2">
    <source>
        <dbReference type="ARBA" id="ARBA00022433"/>
    </source>
</evidence>
<dbReference type="AlphaFoldDB" id="A0A9Q1C284"/>
<evidence type="ECO:0000313" key="10">
    <source>
        <dbReference type="EMBL" id="KAJ8036908.1"/>
    </source>
</evidence>
<evidence type="ECO:0000313" key="11">
    <source>
        <dbReference type="Proteomes" id="UP001152320"/>
    </source>
</evidence>
<comment type="caution">
    <text evidence="10">The sequence shown here is derived from an EMBL/GenBank/DDBJ whole genome shotgun (WGS) entry which is preliminary data.</text>
</comment>
<dbReference type="PANTHER" id="PTHR46349">
    <property type="entry name" value="CINGULIN-LIKE PROTEIN 1-RELATED"/>
    <property type="match status" value="1"/>
</dbReference>
<dbReference type="InterPro" id="IPR002928">
    <property type="entry name" value="Myosin_tail"/>
</dbReference>
<keyword evidence="11" id="KW-1185">Reference proteome</keyword>
<dbReference type="SUPFAM" id="SSF90257">
    <property type="entry name" value="Myosin rod fragments"/>
    <property type="match status" value="2"/>
</dbReference>
<feature type="domain" description="Myosin tail" evidence="9">
    <location>
        <begin position="12"/>
        <end position="204"/>
    </location>
</feature>
<dbReference type="FunFam" id="1.20.5.370:FF:000001">
    <property type="entry name" value="Myosin heavy chain"/>
    <property type="match status" value="1"/>
</dbReference>
<keyword evidence="4 8" id="KW-0175">Coiled coil</keyword>
<feature type="domain" description="Myosin tail" evidence="9">
    <location>
        <begin position="206"/>
        <end position="311"/>
    </location>
</feature>
<dbReference type="PANTHER" id="PTHR46349:SF6">
    <property type="entry name" value="MYOSIN-6-LIKE"/>
    <property type="match status" value="1"/>
</dbReference>
<dbReference type="Gene3D" id="1.20.5.370">
    <property type="match status" value="4"/>
</dbReference>
<dbReference type="OrthoDB" id="2018427at2759"/>
<accession>A0A9Q1C284</accession>
<keyword evidence="5" id="KW-0518">Myosin</keyword>
<dbReference type="InterPro" id="IPR014751">
    <property type="entry name" value="XRCC4-like_C"/>
</dbReference>
<dbReference type="Pfam" id="PF01576">
    <property type="entry name" value="Myosin_tail_1"/>
    <property type="match status" value="2"/>
</dbReference>
<dbReference type="GO" id="GO:0005923">
    <property type="term" value="C:bicellular tight junction"/>
    <property type="evidence" value="ECO:0007669"/>
    <property type="project" value="TreeGrafter"/>
</dbReference>
<reference evidence="10" key="1">
    <citation type="submission" date="2021-10" db="EMBL/GenBank/DDBJ databases">
        <title>Tropical sea cucumber genome reveals ecological adaptation and Cuvierian tubules defense mechanism.</title>
        <authorList>
            <person name="Chen T."/>
        </authorList>
    </citation>
    <scope>NUCLEOTIDE SEQUENCE</scope>
    <source>
        <strain evidence="10">Nanhai2018</strain>
        <tissue evidence="10">Muscle</tissue>
    </source>
</reference>
<name>A0A9Q1C284_HOLLE</name>
<organism evidence="10 11">
    <name type="scientific">Holothuria leucospilota</name>
    <name type="common">Black long sea cucumber</name>
    <name type="synonym">Mertensiothuria leucospilota</name>
    <dbReference type="NCBI Taxonomy" id="206669"/>
    <lineage>
        <taxon>Eukaryota</taxon>
        <taxon>Metazoa</taxon>
        <taxon>Echinodermata</taxon>
        <taxon>Eleutherozoa</taxon>
        <taxon>Echinozoa</taxon>
        <taxon>Holothuroidea</taxon>
        <taxon>Aspidochirotacea</taxon>
        <taxon>Aspidochirotida</taxon>
        <taxon>Holothuriidae</taxon>
        <taxon>Holothuria</taxon>
    </lineage>
</organism>
<dbReference type="GO" id="GO:0016459">
    <property type="term" value="C:myosin complex"/>
    <property type="evidence" value="ECO:0007669"/>
    <property type="project" value="UniProtKB-KW"/>
</dbReference>
<evidence type="ECO:0000256" key="3">
    <source>
        <dbReference type="ARBA" id="ARBA00022490"/>
    </source>
</evidence>
<evidence type="ECO:0000259" key="9">
    <source>
        <dbReference type="Pfam" id="PF01576"/>
    </source>
</evidence>
<evidence type="ECO:0000256" key="7">
    <source>
        <dbReference type="ARBA" id="ARBA00023179"/>
    </source>
</evidence>
<keyword evidence="7" id="KW-0514">Muscle protein</keyword>
<comment type="subcellular location">
    <subcellularLocation>
        <location evidence="1">Cytoplasm</location>
        <location evidence="1">Myofibril</location>
    </subcellularLocation>
</comment>
<keyword evidence="6" id="KW-0505">Motor protein</keyword>
<evidence type="ECO:0000256" key="5">
    <source>
        <dbReference type="ARBA" id="ARBA00023123"/>
    </source>
</evidence>
<dbReference type="FunFam" id="1.20.5.370:FF:000010">
    <property type="entry name" value="Myosin heavy chain, isoform G"/>
    <property type="match status" value="1"/>
</dbReference>
<dbReference type="EMBL" id="JAIZAY010000008">
    <property type="protein sequence ID" value="KAJ8036908.1"/>
    <property type="molecule type" value="Genomic_DNA"/>
</dbReference>
<protein>
    <submittedName>
        <fullName evidence="10">Myosin heavy chain, striated muscle</fullName>
    </submittedName>
</protein>
<dbReference type="Proteomes" id="UP001152320">
    <property type="component" value="Chromosome 8"/>
</dbReference>